<keyword evidence="2" id="KW-1185">Reference proteome</keyword>
<gene>
    <name evidence="1" type="ORF">BJ138DRAFT_1010655</name>
</gene>
<sequence>MSVTSTGSESESAQSKSPTSSGLVANPQNGDGTGSNFQLSDSAPQIHDIPSGISTIDPSELADLIANYGNSTSTAWLEKERYRTWRPSPSPTSKSSFPPVQGYLEANGWVFAWGSPIISDRSALKPTAEAFIRWVSSQDLRPVFCCVDVELEEILAGMGWSTVSCINEDVIDPEHVIELTMGGEDVEVNNGTTGMVKDLKKNLRRAERANVQVEEVKREDMGDEVKKELAEGIEAWKKSRSGLQLAATSFDPWLDFEHRRYWVARVDTKAVGIIILTPVQDSYVIKNAVSFPKAPKGTSEALIFTALKDLRDERASGNTDDVDQTDRQADQGQSQSQNNGAAEDSDKAQQEASHRRDSRTGHMSVTFSISAAGDLKPTKNVSGWKFTWLNKTYSNVSQGTGLLNRSDFRSKFDSEREPMFVCYPTEDGFGLDGIETLLKLLRR</sequence>
<organism evidence="1 2">
    <name type="scientific">Hygrophoropsis aurantiaca</name>
    <dbReference type="NCBI Taxonomy" id="72124"/>
    <lineage>
        <taxon>Eukaryota</taxon>
        <taxon>Fungi</taxon>
        <taxon>Dikarya</taxon>
        <taxon>Basidiomycota</taxon>
        <taxon>Agaricomycotina</taxon>
        <taxon>Agaricomycetes</taxon>
        <taxon>Agaricomycetidae</taxon>
        <taxon>Boletales</taxon>
        <taxon>Coniophorineae</taxon>
        <taxon>Hygrophoropsidaceae</taxon>
        <taxon>Hygrophoropsis</taxon>
    </lineage>
</organism>
<accession>A0ACB8A7Y0</accession>
<dbReference type="EMBL" id="MU267755">
    <property type="protein sequence ID" value="KAH7909510.1"/>
    <property type="molecule type" value="Genomic_DNA"/>
</dbReference>
<evidence type="ECO:0000313" key="1">
    <source>
        <dbReference type="EMBL" id="KAH7909510.1"/>
    </source>
</evidence>
<evidence type="ECO:0000313" key="2">
    <source>
        <dbReference type="Proteomes" id="UP000790377"/>
    </source>
</evidence>
<protein>
    <submittedName>
        <fullName evidence="1">Uncharacterized protein</fullName>
    </submittedName>
</protein>
<comment type="caution">
    <text evidence="1">The sequence shown here is derived from an EMBL/GenBank/DDBJ whole genome shotgun (WGS) entry which is preliminary data.</text>
</comment>
<dbReference type="Proteomes" id="UP000790377">
    <property type="component" value="Unassembled WGS sequence"/>
</dbReference>
<proteinExistence type="predicted"/>
<name>A0ACB8A7Y0_9AGAM</name>
<reference evidence="1" key="1">
    <citation type="journal article" date="2021" name="New Phytol.">
        <title>Evolutionary innovations through gain and loss of genes in the ectomycorrhizal Boletales.</title>
        <authorList>
            <person name="Wu G."/>
            <person name="Miyauchi S."/>
            <person name="Morin E."/>
            <person name="Kuo A."/>
            <person name="Drula E."/>
            <person name="Varga T."/>
            <person name="Kohler A."/>
            <person name="Feng B."/>
            <person name="Cao Y."/>
            <person name="Lipzen A."/>
            <person name="Daum C."/>
            <person name="Hundley H."/>
            <person name="Pangilinan J."/>
            <person name="Johnson J."/>
            <person name="Barry K."/>
            <person name="LaButti K."/>
            <person name="Ng V."/>
            <person name="Ahrendt S."/>
            <person name="Min B."/>
            <person name="Choi I.G."/>
            <person name="Park H."/>
            <person name="Plett J.M."/>
            <person name="Magnuson J."/>
            <person name="Spatafora J.W."/>
            <person name="Nagy L.G."/>
            <person name="Henrissat B."/>
            <person name="Grigoriev I.V."/>
            <person name="Yang Z.L."/>
            <person name="Xu J."/>
            <person name="Martin F.M."/>
        </authorList>
    </citation>
    <scope>NUCLEOTIDE SEQUENCE</scope>
    <source>
        <strain evidence="1">ATCC 28755</strain>
    </source>
</reference>